<dbReference type="SUPFAM" id="SSF47336">
    <property type="entry name" value="ACP-like"/>
    <property type="match status" value="1"/>
</dbReference>
<dbReference type="InterPro" id="IPR003231">
    <property type="entry name" value="ACP"/>
</dbReference>
<dbReference type="NCBIfam" id="NF002150">
    <property type="entry name" value="PRK00982.1-4"/>
    <property type="match status" value="1"/>
</dbReference>
<organism evidence="9 10">
    <name type="scientific">Romboutsia maritimum</name>
    <dbReference type="NCBI Taxonomy" id="2020948"/>
    <lineage>
        <taxon>Bacteria</taxon>
        <taxon>Bacillati</taxon>
        <taxon>Bacillota</taxon>
        <taxon>Clostridia</taxon>
        <taxon>Peptostreptococcales</taxon>
        <taxon>Peptostreptococcaceae</taxon>
        <taxon>Romboutsia</taxon>
    </lineage>
</organism>
<keyword evidence="10" id="KW-1185">Reference proteome</keyword>
<dbReference type="GO" id="GO:0000036">
    <property type="term" value="F:acyl carrier activity"/>
    <property type="evidence" value="ECO:0007669"/>
    <property type="project" value="UniProtKB-UniRule"/>
</dbReference>
<dbReference type="Gene3D" id="1.10.1200.10">
    <property type="entry name" value="ACP-like"/>
    <property type="match status" value="1"/>
</dbReference>
<accession>A0A371IST9</accession>
<comment type="subcellular location">
    <subcellularLocation>
        <location evidence="7">Cytoplasm</location>
    </subcellularLocation>
</comment>
<comment type="caution">
    <text evidence="9">The sequence shown here is derived from an EMBL/GenBank/DDBJ whole genome shotgun (WGS) entry which is preliminary data.</text>
</comment>
<evidence type="ECO:0000256" key="5">
    <source>
        <dbReference type="ARBA" id="ARBA00023098"/>
    </source>
</evidence>
<evidence type="ECO:0000259" key="8">
    <source>
        <dbReference type="PROSITE" id="PS50075"/>
    </source>
</evidence>
<gene>
    <name evidence="7" type="primary">acpP</name>
    <name evidence="9" type="ORF">CHF27_007880</name>
</gene>
<dbReference type="GO" id="GO:0009245">
    <property type="term" value="P:lipid A biosynthetic process"/>
    <property type="evidence" value="ECO:0007669"/>
    <property type="project" value="TreeGrafter"/>
</dbReference>
<evidence type="ECO:0000313" key="10">
    <source>
        <dbReference type="Proteomes" id="UP000243494"/>
    </source>
</evidence>
<keyword evidence="6 7" id="KW-0275">Fatty acid biosynthesis</keyword>
<dbReference type="GO" id="GO:0000035">
    <property type="term" value="F:acyl binding"/>
    <property type="evidence" value="ECO:0007669"/>
    <property type="project" value="TreeGrafter"/>
</dbReference>
<comment type="PTM">
    <text evidence="7">4'-phosphopantetheine is transferred from CoA to a specific serine of apo-ACP by AcpS. This modification is essential for activity because fatty acids are bound in thioester linkage to the sulfhydryl of the prosthetic group.</text>
</comment>
<evidence type="ECO:0000256" key="4">
    <source>
        <dbReference type="ARBA" id="ARBA00022832"/>
    </source>
</evidence>
<dbReference type="EMBL" id="NOJZ02000011">
    <property type="protein sequence ID" value="RDY23533.1"/>
    <property type="molecule type" value="Genomic_DNA"/>
</dbReference>
<dbReference type="AlphaFoldDB" id="A0A371IST9"/>
<keyword evidence="7" id="KW-0963">Cytoplasm</keyword>
<evidence type="ECO:0000256" key="7">
    <source>
        <dbReference type="HAMAP-Rule" id="MF_01217"/>
    </source>
</evidence>
<keyword evidence="2 7" id="KW-0444">Lipid biosynthesis</keyword>
<proteinExistence type="inferred from homology"/>
<dbReference type="InterPro" id="IPR036736">
    <property type="entry name" value="ACP-like_sf"/>
</dbReference>
<protein>
    <recommendedName>
        <fullName evidence="7">Acyl carrier protein</fullName>
        <shortName evidence="7">ACP</shortName>
    </recommendedName>
</protein>
<dbReference type="RefSeq" id="WP_095406466.1">
    <property type="nucleotide sequence ID" value="NZ_NOJZ02000011.1"/>
</dbReference>
<keyword evidence="4 7" id="KW-0276">Fatty acid metabolism</keyword>
<dbReference type="InterPro" id="IPR009081">
    <property type="entry name" value="PP-bd_ACP"/>
</dbReference>
<evidence type="ECO:0000256" key="6">
    <source>
        <dbReference type="ARBA" id="ARBA00023160"/>
    </source>
</evidence>
<dbReference type="HAMAP" id="MF_01217">
    <property type="entry name" value="Acyl_carrier"/>
    <property type="match status" value="1"/>
</dbReference>
<evidence type="ECO:0000256" key="1">
    <source>
        <dbReference type="ARBA" id="ARBA00022450"/>
    </source>
</evidence>
<dbReference type="GO" id="GO:0005829">
    <property type="term" value="C:cytosol"/>
    <property type="evidence" value="ECO:0007669"/>
    <property type="project" value="TreeGrafter"/>
</dbReference>
<dbReference type="Proteomes" id="UP000243494">
    <property type="component" value="Unassembled WGS sequence"/>
</dbReference>
<comment type="similarity">
    <text evidence="7">Belongs to the acyl carrier protein (ACP) family.</text>
</comment>
<keyword evidence="5 7" id="KW-0443">Lipid metabolism</keyword>
<evidence type="ECO:0000256" key="3">
    <source>
        <dbReference type="ARBA" id="ARBA00022553"/>
    </source>
</evidence>
<feature type="modified residue" description="O-(pantetheine 4'-phosphoryl)serine" evidence="7">
    <location>
        <position position="34"/>
    </location>
</feature>
<keyword evidence="1 7" id="KW-0596">Phosphopantetheine</keyword>
<comment type="pathway">
    <text evidence="7">Lipid metabolism; fatty acid biosynthesis.</text>
</comment>
<feature type="domain" description="Carrier" evidence="8">
    <location>
        <begin position="1"/>
        <end position="72"/>
    </location>
</feature>
<dbReference type="Pfam" id="PF00550">
    <property type="entry name" value="PP-binding"/>
    <property type="match status" value="1"/>
</dbReference>
<evidence type="ECO:0000256" key="2">
    <source>
        <dbReference type="ARBA" id="ARBA00022516"/>
    </source>
</evidence>
<name>A0A371IST9_9FIRM</name>
<dbReference type="PROSITE" id="PS50075">
    <property type="entry name" value="CARRIER"/>
    <property type="match status" value="1"/>
</dbReference>
<evidence type="ECO:0000313" key="9">
    <source>
        <dbReference type="EMBL" id="RDY23533.1"/>
    </source>
</evidence>
<keyword evidence="3 7" id="KW-0597">Phosphoprotein</keyword>
<dbReference type="PANTHER" id="PTHR20863">
    <property type="entry name" value="ACYL CARRIER PROTEIN"/>
    <property type="match status" value="1"/>
</dbReference>
<reference evidence="9 10" key="1">
    <citation type="journal article" date="2017" name="Genome Announc.">
        <title>Draft Genome Sequence of Romboutsia maritimum sp. nov. Strain CCRI-22766(T), Isolated from Coastal Estuarine Mud.</title>
        <authorList>
            <person name="Maheux A.F."/>
            <person name="Boudreau D.K."/>
            <person name="Berube E."/>
            <person name="Boissinot M."/>
            <person name="Raymond F."/>
            <person name="Brodeur S."/>
            <person name="Corbeil J."/>
            <person name="Brightwell G."/>
            <person name="Broda D."/>
            <person name="Omar R.F."/>
            <person name="Bergeron M.G."/>
        </authorList>
    </citation>
    <scope>NUCLEOTIDE SEQUENCE [LARGE SCALE GENOMIC DNA]</scope>
    <source>
        <strain evidence="9 10">CCRI-22766</strain>
    </source>
</reference>
<dbReference type="NCBIfam" id="NF002148">
    <property type="entry name" value="PRK00982.1-2"/>
    <property type="match status" value="1"/>
</dbReference>
<comment type="function">
    <text evidence="7">Carrier of the growing fatty acid chain in fatty acid biosynthesis.</text>
</comment>
<dbReference type="UniPathway" id="UPA00094"/>
<dbReference type="GO" id="GO:0016020">
    <property type="term" value="C:membrane"/>
    <property type="evidence" value="ECO:0007669"/>
    <property type="project" value="GOC"/>
</dbReference>
<sequence length="73" mass="8554">MIFNKVKEIMVSNLSINEEDIALESTFESLEIDSLDLFQLVMEIEEEFEITVENPENIKTVKDVVNYIQENQK</sequence>
<dbReference type="PANTHER" id="PTHR20863:SF76">
    <property type="entry name" value="CARRIER DOMAIN-CONTAINING PROTEIN"/>
    <property type="match status" value="1"/>
</dbReference>
<dbReference type="OrthoDB" id="9804551at2"/>